<dbReference type="AlphaFoldDB" id="A0A940YIP5"/>
<accession>A0A940YIP5</accession>
<sequence length="130" mass="13681">MRDVSNGREFEFEPLLSIDADQRVVSVGRPIDASAVKTYSPFANPAAFAGDRRIAELILAFAYSKLGASAWLKPAPRIVLAVVADDANGARLLSDDALVELSASAGARATVIHRGGSISDVEALKLLDAT</sequence>
<evidence type="ECO:0000313" key="2">
    <source>
        <dbReference type="Proteomes" id="UP000676246"/>
    </source>
</evidence>
<comment type="caution">
    <text evidence="1">The sequence shown here is derived from an EMBL/GenBank/DDBJ whole genome shotgun (WGS) entry which is preliminary data.</text>
</comment>
<protein>
    <recommendedName>
        <fullName evidence="3">Rod shape-determining protein MreB</fullName>
    </recommendedName>
</protein>
<dbReference type="RefSeq" id="WP_210856944.1">
    <property type="nucleotide sequence ID" value="NZ_JAGQDD010000026.1"/>
</dbReference>
<dbReference type="EMBL" id="JAGQDD010000026">
    <property type="protein sequence ID" value="MBQ0933275.1"/>
    <property type="molecule type" value="Genomic_DNA"/>
</dbReference>
<organism evidence="1 2">
    <name type="scientific">Ideonella alba</name>
    <dbReference type="NCBI Taxonomy" id="2824118"/>
    <lineage>
        <taxon>Bacteria</taxon>
        <taxon>Pseudomonadati</taxon>
        <taxon>Pseudomonadota</taxon>
        <taxon>Betaproteobacteria</taxon>
        <taxon>Burkholderiales</taxon>
        <taxon>Sphaerotilaceae</taxon>
        <taxon>Ideonella</taxon>
    </lineage>
</organism>
<dbReference type="Proteomes" id="UP000676246">
    <property type="component" value="Unassembled WGS sequence"/>
</dbReference>
<gene>
    <name evidence="1" type="ORF">KAK03_22610</name>
</gene>
<keyword evidence="2" id="KW-1185">Reference proteome</keyword>
<proteinExistence type="predicted"/>
<evidence type="ECO:0000313" key="1">
    <source>
        <dbReference type="EMBL" id="MBQ0933275.1"/>
    </source>
</evidence>
<name>A0A940YIP5_9BURK</name>
<reference evidence="1 2" key="1">
    <citation type="submission" date="2021-04" db="EMBL/GenBank/DDBJ databases">
        <title>The genome sequence of Ideonella sp. 3Y2.</title>
        <authorList>
            <person name="Liu Y."/>
        </authorList>
    </citation>
    <scope>NUCLEOTIDE SEQUENCE [LARGE SCALE GENOMIC DNA]</scope>
    <source>
        <strain evidence="1 2">3Y2</strain>
    </source>
</reference>
<evidence type="ECO:0008006" key="3">
    <source>
        <dbReference type="Google" id="ProtNLM"/>
    </source>
</evidence>